<protein>
    <submittedName>
        <fullName evidence="9">Fanconi anemia group I protein isoform X1</fullName>
    </submittedName>
</protein>
<dbReference type="KEGG" id="ccin:107274672"/>
<dbReference type="InterPro" id="IPR029315">
    <property type="entry name" value="FANCI_S2"/>
</dbReference>
<dbReference type="GeneID" id="107274672"/>
<evidence type="ECO:0000259" key="2">
    <source>
        <dbReference type="Pfam" id="PF14675"/>
    </source>
</evidence>
<feature type="region of interest" description="Disordered" evidence="1">
    <location>
        <begin position="1298"/>
        <end position="1323"/>
    </location>
</feature>
<dbReference type="RefSeq" id="XP_015609521.1">
    <property type="nucleotide sequence ID" value="XM_015754035.2"/>
</dbReference>
<evidence type="ECO:0000313" key="9">
    <source>
        <dbReference type="RefSeq" id="XP_015609521.1"/>
    </source>
</evidence>
<dbReference type="InterPro" id="IPR029313">
    <property type="entry name" value="FANCI_S3"/>
</dbReference>
<dbReference type="Pfam" id="PF14677">
    <property type="entry name" value="FANCI_S3"/>
    <property type="match status" value="1"/>
</dbReference>
<feature type="compositionally biased region" description="Polar residues" evidence="1">
    <location>
        <begin position="1310"/>
        <end position="1323"/>
    </location>
</feature>
<evidence type="ECO:0000259" key="6">
    <source>
        <dbReference type="Pfam" id="PF14679"/>
    </source>
</evidence>
<dbReference type="Proteomes" id="UP000694920">
    <property type="component" value="Unplaced"/>
</dbReference>
<feature type="region of interest" description="Disordered" evidence="1">
    <location>
        <begin position="765"/>
        <end position="789"/>
    </location>
</feature>
<feature type="domain" description="FANCI helical" evidence="7">
    <location>
        <begin position="542"/>
        <end position="761"/>
    </location>
</feature>
<feature type="domain" description="FANCI solenoid 4" evidence="5">
    <location>
        <begin position="1032"/>
        <end position="1272"/>
    </location>
</feature>
<feature type="domain" description="FANCI solenoid 1" evidence="2">
    <location>
        <begin position="59"/>
        <end position="272"/>
    </location>
</feature>
<name>A0AAJ7CGY0_CEPCN</name>
<evidence type="ECO:0000313" key="8">
    <source>
        <dbReference type="Proteomes" id="UP000694920"/>
    </source>
</evidence>
<dbReference type="InterPro" id="IPR026171">
    <property type="entry name" value="FANCI"/>
</dbReference>
<evidence type="ECO:0000256" key="1">
    <source>
        <dbReference type="SAM" id="MobiDB-lite"/>
    </source>
</evidence>
<evidence type="ECO:0000259" key="7">
    <source>
        <dbReference type="Pfam" id="PF14680"/>
    </source>
</evidence>
<dbReference type="InterPro" id="IPR029310">
    <property type="entry name" value="FANCI_HD1"/>
</dbReference>
<feature type="compositionally biased region" description="Basic and acidic residues" evidence="1">
    <location>
        <begin position="768"/>
        <end position="786"/>
    </location>
</feature>
<feature type="domain" description="FANCI helical" evidence="6">
    <location>
        <begin position="279"/>
        <end position="358"/>
    </location>
</feature>
<dbReference type="GO" id="GO:0070182">
    <property type="term" value="F:DNA polymerase binding"/>
    <property type="evidence" value="ECO:0007669"/>
    <property type="project" value="TreeGrafter"/>
</dbReference>
<evidence type="ECO:0000259" key="3">
    <source>
        <dbReference type="Pfam" id="PF14676"/>
    </source>
</evidence>
<gene>
    <name evidence="9" type="primary">LOC107274672</name>
</gene>
<sequence length="1323" mass="151867">MDKTLREIRKRKDPKELKSIVENSDIEELYGLMIRKIRREDALTVLDDLLQAFAISDQTKRFKFVEKVLKFLCKAEIQSQRVDMIIKRIAVDFPQYSKVHMIKFVEFCESNIRSNNDNHRSWKDLLPLLLERLEDENYITYNNSEVSGLEYKSLIVESICKTQWMPDILISLAEMFVEMSLKPKDHDMVVRVLCNKLPEVEGQAVPPLVNQMLKLCRHRDGKLLFGTLREYFTTRFEQTSSSMDLDDIGEFTLKDILEIEGNVLYHIYQAAQLSHKSLKDFIHFLKTVTDSPKFILNPFIFAMLLNVANIYEDEVFEILKSAIARRIQDNERRKNSTWIRQSLSEDEDIMLIIERIIDYSKNHNPNIRKSLMDLSFILMDTKKSPKVNVTSLWDIGIKIMQKLVKKQHDAVATVLQMLTQKIIAGGTSVTRYTDCLSYLCREKTMIVLDSEIWVTGLLEQLLVIPGTAATQVLYSITPLMSTSTNIRNTLVLVLRKALYRKGSESRQMAVVGFLLLMKTLKTSSISTLSQSGGSSSNSTVPSSSTSLLTQVAVERHSQQPSSNLRCNRALCHEVLSILKRCFTHEVEVRLHLYKHLHEVINMNPELSEEIAQVLLDHFSKYYEGNDAEILPPIKFDKCSEFQGTDAILREPIAHLIFLLQKIYLLNASSNSPIFEKLAHILELLCKNMSKTELEHCNLDDRTELLDNGPKAQQKLNSFKLMANVYEALMSFRILSWCSTSVRTAKNIFELFEGYNRLSNFNKQMSKSKKGDAKGKKDKDTTTDTKKAGGKPTVIKLPNTIMDLDTMSKILTLLYHDSVPWASKGQADFLRNQQNFHRYILQTCLQLFQNAKSLKDTELVLHEKQYRKRYLEIGRLFYKHIVNPLKDLREFDEQTALVGVECFKEICELMCETFPSLLEKFLSITGEEIATNSGLSSQLSGLIMPLTARVKMCYDEITDEEDGASWGRIPIILLETVSILVHKIPFHETLAAKISKWLVDLAKSTTASHPVPNILLELILTIEERTSDSGDLLLEFSKMICDVLNTIDENTESIDDIYKIINSDTATQVYENLNDALKYKLKNIPWLLGRLKADLRLSIAIGMDDEEQDIMRKKERSLCEQMIHIMNILLVLSNAAIESSSCIIAILKNMYLLYQEWYNLIQYFMTKSNHHKAPFQDVRFVAVVKIAGYHLQENFNNLSSHVTKLRNNTTRKTDGVAHRNQVYKETQLIPKVIKILEKSYSNIVILSKKTNIPLDHCVKRGAIRDFKIDDVKLMKGLERLDMTMTTQNSTRAAVSQINNTNSDESDEELNVSPSKRLCTSKSTQ</sequence>
<dbReference type="PANTHER" id="PTHR21818:SF0">
    <property type="entry name" value="FANCONI ANEMIA GROUP I PROTEIN"/>
    <property type="match status" value="1"/>
</dbReference>
<dbReference type="PANTHER" id="PTHR21818">
    <property type="entry name" value="BC025462 PROTEIN"/>
    <property type="match status" value="1"/>
</dbReference>
<evidence type="ECO:0000259" key="5">
    <source>
        <dbReference type="Pfam" id="PF14678"/>
    </source>
</evidence>
<accession>A0AAJ7CGY0</accession>
<organism evidence="8 9">
    <name type="scientific">Cephus cinctus</name>
    <name type="common">Wheat stem sawfly</name>
    <dbReference type="NCBI Taxonomy" id="211228"/>
    <lineage>
        <taxon>Eukaryota</taxon>
        <taxon>Metazoa</taxon>
        <taxon>Ecdysozoa</taxon>
        <taxon>Arthropoda</taxon>
        <taxon>Hexapoda</taxon>
        <taxon>Insecta</taxon>
        <taxon>Pterygota</taxon>
        <taxon>Neoptera</taxon>
        <taxon>Endopterygota</taxon>
        <taxon>Hymenoptera</taxon>
        <taxon>Cephoidea</taxon>
        <taxon>Cephidae</taxon>
        <taxon>Cephus</taxon>
    </lineage>
</organism>
<feature type="domain" description="FANCI solenoid 3" evidence="4">
    <location>
        <begin position="800"/>
        <end position="1006"/>
    </location>
</feature>
<dbReference type="Pfam" id="PF14678">
    <property type="entry name" value="FANCI_S4"/>
    <property type="match status" value="1"/>
</dbReference>
<dbReference type="Pfam" id="PF14679">
    <property type="entry name" value="FANCI_HD1"/>
    <property type="match status" value="1"/>
</dbReference>
<dbReference type="Pfam" id="PF14680">
    <property type="entry name" value="FANCI_HD2"/>
    <property type="match status" value="1"/>
</dbReference>
<dbReference type="Pfam" id="PF14676">
    <property type="entry name" value="FANCI_S2"/>
    <property type="match status" value="1"/>
</dbReference>
<dbReference type="InterPro" id="IPR029312">
    <property type="entry name" value="FANCI_HD2"/>
</dbReference>
<dbReference type="Pfam" id="PF14675">
    <property type="entry name" value="FANCI_S1"/>
    <property type="match status" value="1"/>
</dbReference>
<reference evidence="9" key="1">
    <citation type="submission" date="2025-08" db="UniProtKB">
        <authorList>
            <consortium name="RefSeq"/>
        </authorList>
    </citation>
    <scope>IDENTIFICATION</scope>
</reference>
<dbReference type="InterPro" id="IPR029308">
    <property type="entry name" value="FANCI_S1"/>
</dbReference>
<dbReference type="InterPro" id="IPR029314">
    <property type="entry name" value="FANCI_S4"/>
</dbReference>
<dbReference type="CTD" id="55215"/>
<dbReference type="GO" id="GO:0006281">
    <property type="term" value="P:DNA repair"/>
    <property type="evidence" value="ECO:0007669"/>
    <property type="project" value="InterPro"/>
</dbReference>
<proteinExistence type="predicted"/>
<keyword evidence="8" id="KW-1185">Reference proteome</keyword>
<evidence type="ECO:0000259" key="4">
    <source>
        <dbReference type="Pfam" id="PF14677"/>
    </source>
</evidence>
<feature type="domain" description="FANCI solenoid 2" evidence="3">
    <location>
        <begin position="369"/>
        <end position="514"/>
    </location>
</feature>